<gene>
    <name evidence="1" type="ORF">JK358_26665</name>
</gene>
<evidence type="ECO:0008006" key="3">
    <source>
        <dbReference type="Google" id="ProtNLM"/>
    </source>
</evidence>
<keyword evidence="2" id="KW-1185">Reference proteome</keyword>
<proteinExistence type="predicted"/>
<protein>
    <recommendedName>
        <fullName evidence="3">Antitoxin</fullName>
    </recommendedName>
</protein>
<dbReference type="Proteomes" id="UP000602198">
    <property type="component" value="Unassembled WGS sequence"/>
</dbReference>
<sequence>MAKATFVIPDDLMIAMRRRAGNGKQSEFVARAIRHELLALDLATIAAYEATNSNGPEADFETAFDGDGEI</sequence>
<name>A0ABS1MBL9_9NOCA</name>
<accession>A0ABS1MBL9</accession>
<evidence type="ECO:0000313" key="1">
    <source>
        <dbReference type="EMBL" id="MBL1077992.1"/>
    </source>
</evidence>
<reference evidence="1 2" key="1">
    <citation type="submission" date="2021-01" db="EMBL/GenBank/DDBJ databases">
        <title>WGS of actinomycetes isolated from Thailand.</title>
        <authorList>
            <person name="Thawai C."/>
        </authorList>
    </citation>
    <scope>NUCLEOTIDE SEQUENCE [LARGE SCALE GENOMIC DNA]</scope>
    <source>
        <strain evidence="1 2">LPG 2</strain>
    </source>
</reference>
<organism evidence="1 2">
    <name type="scientific">Nocardia acididurans</name>
    <dbReference type="NCBI Taxonomy" id="2802282"/>
    <lineage>
        <taxon>Bacteria</taxon>
        <taxon>Bacillati</taxon>
        <taxon>Actinomycetota</taxon>
        <taxon>Actinomycetes</taxon>
        <taxon>Mycobacteriales</taxon>
        <taxon>Nocardiaceae</taxon>
        <taxon>Nocardia</taxon>
    </lineage>
</organism>
<dbReference type="EMBL" id="JAERRJ010000010">
    <property type="protein sequence ID" value="MBL1077992.1"/>
    <property type="molecule type" value="Genomic_DNA"/>
</dbReference>
<evidence type="ECO:0000313" key="2">
    <source>
        <dbReference type="Proteomes" id="UP000602198"/>
    </source>
</evidence>
<dbReference type="RefSeq" id="WP_201952265.1">
    <property type="nucleotide sequence ID" value="NZ_JAERRJ010000010.1"/>
</dbReference>
<comment type="caution">
    <text evidence="1">The sequence shown here is derived from an EMBL/GenBank/DDBJ whole genome shotgun (WGS) entry which is preliminary data.</text>
</comment>